<accession>A0A132B7H7</accession>
<proteinExistence type="predicted"/>
<protein>
    <submittedName>
        <fullName evidence="2">Uncharacterized protein</fullName>
    </submittedName>
</protein>
<reference evidence="2 3" key="1">
    <citation type="submission" date="2015-10" db="EMBL/GenBank/DDBJ databases">
        <title>Full genome of DAOMC 229536 Phialocephala scopiformis, a fungal endophyte of spruce producing the potent anti-insectan compound rugulosin.</title>
        <authorList>
            <consortium name="DOE Joint Genome Institute"/>
            <person name="Walker A.K."/>
            <person name="Frasz S.L."/>
            <person name="Seifert K.A."/>
            <person name="Miller J.D."/>
            <person name="Mondo S.J."/>
            <person name="Labutti K."/>
            <person name="Lipzen A."/>
            <person name="Dockter R."/>
            <person name="Kennedy M."/>
            <person name="Grigoriev I.V."/>
            <person name="Spatafora J.W."/>
        </authorList>
    </citation>
    <scope>NUCLEOTIDE SEQUENCE [LARGE SCALE GENOMIC DNA]</scope>
    <source>
        <strain evidence="2 3">CBS 120377</strain>
    </source>
</reference>
<dbReference type="KEGG" id="psco:LY89DRAFT_764996"/>
<evidence type="ECO:0000313" key="2">
    <source>
        <dbReference type="EMBL" id="KUJ08203.1"/>
    </source>
</evidence>
<dbReference type="InParanoid" id="A0A132B7H7"/>
<keyword evidence="1" id="KW-0732">Signal</keyword>
<sequence length="133" mass="14025">MRLTFLIFGLGAIAAIEPHMKRLPIALTSPSAEDQWEWSKMELIPRGCPGGDGATCCPEGTFSCSDGERCICQACGICCGDPCGSGNCWRPLGYQGHDLGSGCINTVPVQPAVLLLALLHGYDFLISVSGFAC</sequence>
<dbReference type="AlphaFoldDB" id="A0A132B7H7"/>
<dbReference type="RefSeq" id="XP_018062558.1">
    <property type="nucleotide sequence ID" value="XM_018221653.1"/>
</dbReference>
<feature type="signal peptide" evidence="1">
    <location>
        <begin position="1"/>
        <end position="15"/>
    </location>
</feature>
<name>A0A132B7H7_MOLSC</name>
<dbReference type="EMBL" id="KQ947436">
    <property type="protein sequence ID" value="KUJ08203.1"/>
    <property type="molecule type" value="Genomic_DNA"/>
</dbReference>
<gene>
    <name evidence="2" type="ORF">LY89DRAFT_764996</name>
</gene>
<dbReference type="GeneID" id="28831379"/>
<feature type="chain" id="PRO_5013221156" evidence="1">
    <location>
        <begin position="16"/>
        <end position="133"/>
    </location>
</feature>
<keyword evidence="3" id="KW-1185">Reference proteome</keyword>
<evidence type="ECO:0000256" key="1">
    <source>
        <dbReference type="SAM" id="SignalP"/>
    </source>
</evidence>
<organism evidence="2 3">
    <name type="scientific">Mollisia scopiformis</name>
    <name type="common">Conifer needle endophyte fungus</name>
    <name type="synonym">Phialocephala scopiformis</name>
    <dbReference type="NCBI Taxonomy" id="149040"/>
    <lineage>
        <taxon>Eukaryota</taxon>
        <taxon>Fungi</taxon>
        <taxon>Dikarya</taxon>
        <taxon>Ascomycota</taxon>
        <taxon>Pezizomycotina</taxon>
        <taxon>Leotiomycetes</taxon>
        <taxon>Helotiales</taxon>
        <taxon>Mollisiaceae</taxon>
        <taxon>Mollisia</taxon>
    </lineage>
</organism>
<dbReference type="Proteomes" id="UP000070700">
    <property type="component" value="Unassembled WGS sequence"/>
</dbReference>
<evidence type="ECO:0000313" key="3">
    <source>
        <dbReference type="Proteomes" id="UP000070700"/>
    </source>
</evidence>